<reference evidence="2" key="1">
    <citation type="journal article" date="2016" name="Front. Microbiol.">
        <title>Genome Sequence of the Piezophilic, Mesophilic Sulfate-Reducing Bacterium Desulfovibrio indicus J2T.</title>
        <authorList>
            <person name="Cao J."/>
            <person name="Maignien L."/>
            <person name="Shao Z."/>
            <person name="Alain K."/>
            <person name="Jebbar M."/>
        </authorList>
    </citation>
    <scope>NUCLEOTIDE SEQUENCE</scope>
    <source>
        <strain evidence="2">NBRC 103626</strain>
    </source>
</reference>
<keyword evidence="1" id="KW-0732">Signal</keyword>
<proteinExistence type="predicted"/>
<reference evidence="2" key="2">
    <citation type="submission" date="2021-08" db="EMBL/GenBank/DDBJ databases">
        <authorList>
            <person name="Tani A."/>
            <person name="Ola A."/>
            <person name="Ogura Y."/>
            <person name="Katsura K."/>
            <person name="Hayashi T."/>
        </authorList>
    </citation>
    <scope>NUCLEOTIDE SEQUENCE</scope>
    <source>
        <strain evidence="2">NBRC 103626</strain>
    </source>
</reference>
<evidence type="ECO:0000313" key="2">
    <source>
        <dbReference type="EMBL" id="GJD77355.1"/>
    </source>
</evidence>
<accession>A0AA37M9G0</accession>
<evidence type="ECO:0000256" key="1">
    <source>
        <dbReference type="SAM" id="SignalP"/>
    </source>
</evidence>
<dbReference type="AlphaFoldDB" id="A0AA37M9G0"/>
<evidence type="ECO:0008006" key="4">
    <source>
        <dbReference type="Google" id="ProtNLM"/>
    </source>
</evidence>
<feature type="signal peptide" evidence="1">
    <location>
        <begin position="1"/>
        <end position="29"/>
    </location>
</feature>
<comment type="caution">
    <text evidence="2">The sequence shown here is derived from an EMBL/GenBank/DDBJ whole genome shotgun (WGS) entry which is preliminary data.</text>
</comment>
<dbReference type="EMBL" id="BPQM01000011">
    <property type="protein sequence ID" value="GJD77355.1"/>
    <property type="molecule type" value="Genomic_DNA"/>
</dbReference>
<evidence type="ECO:0000313" key="3">
    <source>
        <dbReference type="Proteomes" id="UP001055108"/>
    </source>
</evidence>
<protein>
    <recommendedName>
        <fullName evidence="4">PsiF repeat protein</fullName>
    </recommendedName>
</protein>
<organism evidence="2 3">
    <name type="scientific">Methylobacterium gregans</name>
    <dbReference type="NCBI Taxonomy" id="374424"/>
    <lineage>
        <taxon>Bacteria</taxon>
        <taxon>Pseudomonadati</taxon>
        <taxon>Pseudomonadota</taxon>
        <taxon>Alphaproteobacteria</taxon>
        <taxon>Hyphomicrobiales</taxon>
        <taxon>Methylobacteriaceae</taxon>
        <taxon>Methylobacterium</taxon>
    </lineage>
</organism>
<sequence>MGRREVNRTMVSTRAMIGACLGMTLAALAADGARAEPPIRGPQDAACRNEARGRVFSAPNPRGLDPEALGRQIYHACMRRAKHRR</sequence>
<gene>
    <name evidence="2" type="ORF">NBEOAGPD_0559</name>
</gene>
<name>A0AA37M9G0_9HYPH</name>
<keyword evidence="3" id="KW-1185">Reference proteome</keyword>
<feature type="chain" id="PRO_5041206371" description="PsiF repeat protein" evidence="1">
    <location>
        <begin position="30"/>
        <end position="85"/>
    </location>
</feature>
<dbReference type="Proteomes" id="UP001055108">
    <property type="component" value="Unassembled WGS sequence"/>
</dbReference>